<evidence type="ECO:0000313" key="2">
    <source>
        <dbReference type="EMBL" id="GAA0468388.1"/>
    </source>
</evidence>
<comment type="caution">
    <text evidence="2">The sequence shown here is derived from an EMBL/GenBank/DDBJ whole genome shotgun (WGS) entry which is preliminary data.</text>
</comment>
<dbReference type="PANTHER" id="PTHR12277">
    <property type="entry name" value="ALPHA/BETA HYDROLASE DOMAIN-CONTAINING PROTEIN"/>
    <property type="match status" value="1"/>
</dbReference>
<dbReference type="Pfam" id="PF12697">
    <property type="entry name" value="Abhydrolase_6"/>
    <property type="match status" value="1"/>
</dbReference>
<dbReference type="EMBL" id="BAAAEM010000002">
    <property type="protein sequence ID" value="GAA0468388.1"/>
    <property type="molecule type" value="Genomic_DNA"/>
</dbReference>
<organism evidence="2 3">
    <name type="scientific">Parasphingorhabdus litoris</name>
    <dbReference type="NCBI Taxonomy" id="394733"/>
    <lineage>
        <taxon>Bacteria</taxon>
        <taxon>Pseudomonadati</taxon>
        <taxon>Pseudomonadota</taxon>
        <taxon>Alphaproteobacteria</taxon>
        <taxon>Sphingomonadales</taxon>
        <taxon>Sphingomonadaceae</taxon>
        <taxon>Parasphingorhabdus</taxon>
    </lineage>
</organism>
<dbReference type="Gene3D" id="3.40.50.1820">
    <property type="entry name" value="alpha/beta hydrolase"/>
    <property type="match status" value="1"/>
</dbReference>
<dbReference type="InterPro" id="IPR000073">
    <property type="entry name" value="AB_hydrolase_1"/>
</dbReference>
<gene>
    <name evidence="2" type="ORF">GCM10009096_06600</name>
</gene>
<evidence type="ECO:0000313" key="3">
    <source>
        <dbReference type="Proteomes" id="UP001500713"/>
    </source>
</evidence>
<sequence length="187" mass="20454">MASRLPIYQALAQDGAGVLAVGYPGYGGNPGKPSEEAFYAVAQANYDWLLAADYDPDRIVIAAQSLGTGVATWLASKNDAAGLILEAAYTGMDDMAQRQFPILPARLLIKDRYRSIDRIDQINMPLSWIHGTNDELIPFVMGQTLFDAAKGPKFAHPIKNGGHNDLWMRGIDILVRRDAQGFMSNTK</sequence>
<dbReference type="PANTHER" id="PTHR12277:SF81">
    <property type="entry name" value="PROTEIN ABHD13"/>
    <property type="match status" value="1"/>
</dbReference>
<dbReference type="Proteomes" id="UP001500713">
    <property type="component" value="Unassembled WGS sequence"/>
</dbReference>
<reference evidence="2 3" key="1">
    <citation type="journal article" date="2019" name="Int. J. Syst. Evol. Microbiol.">
        <title>The Global Catalogue of Microorganisms (GCM) 10K type strain sequencing project: providing services to taxonomists for standard genome sequencing and annotation.</title>
        <authorList>
            <consortium name="The Broad Institute Genomics Platform"/>
            <consortium name="The Broad Institute Genome Sequencing Center for Infectious Disease"/>
            <person name="Wu L."/>
            <person name="Ma J."/>
        </authorList>
    </citation>
    <scope>NUCLEOTIDE SEQUENCE [LARGE SCALE GENOMIC DNA]</scope>
    <source>
        <strain evidence="2 3">JCM 14162</strain>
    </source>
</reference>
<protein>
    <recommendedName>
        <fullName evidence="1">AB hydrolase-1 domain-containing protein</fullName>
    </recommendedName>
</protein>
<evidence type="ECO:0000259" key="1">
    <source>
        <dbReference type="Pfam" id="PF12697"/>
    </source>
</evidence>
<name>A0ABN1A611_9SPHN</name>
<dbReference type="InterPro" id="IPR029058">
    <property type="entry name" value="AB_hydrolase_fold"/>
</dbReference>
<accession>A0ABN1A611</accession>
<proteinExistence type="predicted"/>
<feature type="domain" description="AB hydrolase-1" evidence="1">
    <location>
        <begin position="9"/>
        <end position="114"/>
    </location>
</feature>
<dbReference type="SUPFAM" id="SSF53474">
    <property type="entry name" value="alpha/beta-Hydrolases"/>
    <property type="match status" value="1"/>
</dbReference>
<keyword evidence="3" id="KW-1185">Reference proteome</keyword>